<evidence type="ECO:0000256" key="3">
    <source>
        <dbReference type="ARBA" id="ARBA00022759"/>
    </source>
</evidence>
<dbReference type="Pfam" id="PF00078">
    <property type="entry name" value="RVT_1"/>
    <property type="match status" value="1"/>
</dbReference>
<dbReference type="InterPro" id="IPR042206">
    <property type="entry name" value="CRISPR-assoc_Cas1_C"/>
</dbReference>
<dbReference type="Proteomes" id="UP000886268">
    <property type="component" value="Unassembled WGS sequence"/>
</dbReference>
<keyword evidence="6 10" id="KW-0051">Antiviral defense</keyword>
<feature type="binding site" evidence="10">
    <location>
        <position position="462"/>
    </location>
    <ligand>
        <name>Mn(2+)</name>
        <dbReference type="ChEBI" id="CHEBI:29035"/>
    </ligand>
</feature>
<dbReference type="CDD" id="cd09634">
    <property type="entry name" value="Cas1_I-II-III"/>
    <property type="match status" value="1"/>
</dbReference>
<dbReference type="GO" id="GO:0016787">
    <property type="term" value="F:hydrolase activity"/>
    <property type="evidence" value="ECO:0007669"/>
    <property type="project" value="UniProtKB-KW"/>
</dbReference>
<name>A0A7V1N2Y4_DESA2</name>
<dbReference type="HAMAP" id="MF_01470">
    <property type="entry name" value="Cas1"/>
    <property type="match status" value="1"/>
</dbReference>
<feature type="domain" description="Reverse transcriptase" evidence="11">
    <location>
        <begin position="52"/>
        <end position="279"/>
    </location>
</feature>
<evidence type="ECO:0000256" key="4">
    <source>
        <dbReference type="ARBA" id="ARBA00022801"/>
    </source>
</evidence>
<dbReference type="InterPro" id="IPR000477">
    <property type="entry name" value="RT_dom"/>
</dbReference>
<dbReference type="CDD" id="cd01651">
    <property type="entry name" value="RT_G2_intron"/>
    <property type="match status" value="1"/>
</dbReference>
<keyword evidence="4 10" id="KW-0378">Hydrolase</keyword>
<dbReference type="InterPro" id="IPR042211">
    <property type="entry name" value="CRISPR-assoc_Cas1_N"/>
</dbReference>
<evidence type="ECO:0000256" key="5">
    <source>
        <dbReference type="ARBA" id="ARBA00022842"/>
    </source>
</evidence>
<evidence type="ECO:0000256" key="1">
    <source>
        <dbReference type="ARBA" id="ARBA00022722"/>
    </source>
</evidence>
<gene>
    <name evidence="10 12" type="primary">cas1</name>
    <name evidence="12" type="ORF">ENJ03_04760</name>
</gene>
<sequence length="638" mass="72981">MVMAKNILSTVTATENLYSAWKEVKKKKGSPGVDGVSIALFGSRLDYNLTTLQRCLQNGDYSPLPLLKFHVAKENGGKRPICIPAVVDRVAQRAFLRIIDPMIDPRLSDCSFAYRKCRSVKAAIQRILFYREQGYPYVVHTDIDAYFEHIDHDFLLEKLSSLIDCNEAIELVKRWLKVDFYEGGRLVKNPHKGLPQGAVISPLLANVYLDEFDKAFEQTDFKLVRFGDDFLILCKDKASTKLAFDMALEMIKRLRLKLSCSKTAIVHFGDGFKFLGATLANRNIESDTKSSPVDVPQGKSHKSPILLKTLYLQEQGCILAKNDQRFVIKKKKDVLAEIPAIKVDQIIVLGNSSITTSAMKFALIKRIPIILLSKKGCYCGKIERGDSGNVELHQIQFNLLRNHDFCLRVSKEIVKAKVHNQKVLLQRHSKKIGNINQILDLMRNLLKKVETSNNVDQLRGLEGIASSHYFRGFKYLLKSSFGFENRIKRPPVDPVNSLLSFGYTLLFQNVYAFITVHGLNPYIGYFHALRNKHPSLASDLIEEFRTPIIDSLVLYLVNSQILKERDFYYVGKDRRCLLIDSAQKTFIRHFEHKMNSEVTHYHTGILCSYRKCIDLQVQEMLKVIKGEQSVYRPLTMRY</sequence>
<evidence type="ECO:0000256" key="6">
    <source>
        <dbReference type="ARBA" id="ARBA00023118"/>
    </source>
</evidence>
<dbReference type="EC" id="3.1.-.-" evidence="10"/>
<protein>
    <recommendedName>
        <fullName evidence="10">CRISPR-associated endonuclease Cas1</fullName>
        <ecNumber evidence="10">3.1.-.-</ecNumber>
    </recommendedName>
</protein>
<comment type="similarity">
    <text evidence="10">Belongs to the CRISPR-associated endonuclease Cas1 family.</text>
</comment>
<dbReference type="Pfam" id="PF01867">
    <property type="entry name" value="Cas_Cas1"/>
    <property type="match status" value="1"/>
</dbReference>
<feature type="binding site" evidence="10">
    <location>
        <position position="542"/>
    </location>
    <ligand>
        <name>Mn(2+)</name>
        <dbReference type="ChEBI" id="CHEBI:29035"/>
    </ligand>
</feature>
<keyword evidence="7 10" id="KW-0238">DNA-binding</keyword>
<comment type="subunit">
    <text evidence="9 10">Homodimer, forms a heterotetramer with a Cas2 homodimer.</text>
</comment>
<comment type="cofactor">
    <cofactor evidence="10">
        <name>Mg(2+)</name>
        <dbReference type="ChEBI" id="CHEBI:18420"/>
    </cofactor>
    <cofactor evidence="10">
        <name>Mn(2+)</name>
        <dbReference type="ChEBI" id="CHEBI:29035"/>
    </cofactor>
</comment>
<dbReference type="NCBIfam" id="TIGR00287">
    <property type="entry name" value="cas1"/>
    <property type="match status" value="1"/>
</dbReference>
<organism evidence="12">
    <name type="scientific">Desulfofervidus auxilii</name>
    <dbReference type="NCBI Taxonomy" id="1621989"/>
    <lineage>
        <taxon>Bacteria</taxon>
        <taxon>Pseudomonadati</taxon>
        <taxon>Thermodesulfobacteriota</taxon>
        <taxon>Candidatus Desulfofervidia</taxon>
        <taxon>Candidatus Desulfofervidales</taxon>
        <taxon>Candidatus Desulfofervidaceae</taxon>
        <taxon>Candidatus Desulfofervidus</taxon>
    </lineage>
</organism>
<evidence type="ECO:0000256" key="7">
    <source>
        <dbReference type="ARBA" id="ARBA00023125"/>
    </source>
</evidence>
<evidence type="ECO:0000259" key="11">
    <source>
        <dbReference type="PROSITE" id="PS50878"/>
    </source>
</evidence>
<evidence type="ECO:0000256" key="2">
    <source>
        <dbReference type="ARBA" id="ARBA00022723"/>
    </source>
</evidence>
<proteinExistence type="inferred from homology"/>
<keyword evidence="8 10" id="KW-0464">Manganese</keyword>
<evidence type="ECO:0000256" key="8">
    <source>
        <dbReference type="ARBA" id="ARBA00023211"/>
    </source>
</evidence>
<evidence type="ECO:0000256" key="10">
    <source>
        <dbReference type="HAMAP-Rule" id="MF_01470"/>
    </source>
</evidence>
<dbReference type="PANTHER" id="PTHR34353:SF2">
    <property type="entry name" value="CRISPR-ASSOCIATED ENDONUCLEASE CAS1 1"/>
    <property type="match status" value="1"/>
</dbReference>
<feature type="binding site" evidence="10">
    <location>
        <position position="527"/>
    </location>
    <ligand>
        <name>Mn(2+)</name>
        <dbReference type="ChEBI" id="CHEBI:29035"/>
    </ligand>
</feature>
<dbReference type="Gene3D" id="1.20.120.920">
    <property type="entry name" value="CRISPR-associated endonuclease Cas1, C-terminal domain"/>
    <property type="match status" value="1"/>
</dbReference>
<dbReference type="InterPro" id="IPR043502">
    <property type="entry name" value="DNA/RNA_pol_sf"/>
</dbReference>
<dbReference type="GO" id="GO:0046872">
    <property type="term" value="F:metal ion binding"/>
    <property type="evidence" value="ECO:0007669"/>
    <property type="project" value="UniProtKB-UniRule"/>
</dbReference>
<keyword evidence="5 10" id="KW-0460">Magnesium</keyword>
<keyword evidence="2 10" id="KW-0479">Metal-binding</keyword>
<comment type="function">
    <text evidence="10">CRISPR (clustered regularly interspaced short palindromic repeat), is an adaptive immune system that provides protection against mobile genetic elements (viruses, transposable elements and conjugative plasmids). CRISPR clusters contain spacers, sequences complementary to antecedent mobile elements, and target invading nucleic acids. CRISPR clusters are transcribed and processed into CRISPR RNA (crRNA). Acts as a dsDNA endonuclease. Involved in the integration of spacer DNA into the CRISPR cassette.</text>
</comment>
<evidence type="ECO:0000313" key="12">
    <source>
        <dbReference type="EMBL" id="HEB74512.1"/>
    </source>
</evidence>
<reference evidence="12" key="1">
    <citation type="journal article" date="2020" name="mSystems">
        <title>Genome- and Community-Level Interaction Insights into Carbon Utilization and Element Cycling Functions of Hydrothermarchaeota in Hydrothermal Sediment.</title>
        <authorList>
            <person name="Zhou Z."/>
            <person name="Liu Y."/>
            <person name="Xu W."/>
            <person name="Pan J."/>
            <person name="Luo Z.H."/>
            <person name="Li M."/>
        </authorList>
    </citation>
    <scope>NUCLEOTIDE SEQUENCE [LARGE SCALE GENOMIC DNA]</scope>
    <source>
        <strain evidence="12">HyVt-45</strain>
    </source>
</reference>
<dbReference type="GO" id="GO:0051607">
    <property type="term" value="P:defense response to virus"/>
    <property type="evidence" value="ECO:0007669"/>
    <property type="project" value="UniProtKB-UniRule"/>
</dbReference>
<dbReference type="GO" id="GO:0003677">
    <property type="term" value="F:DNA binding"/>
    <property type="evidence" value="ECO:0007669"/>
    <property type="project" value="UniProtKB-KW"/>
</dbReference>
<accession>A0A7V1N2Y4</accession>
<dbReference type="Gene3D" id="3.100.10.20">
    <property type="entry name" value="CRISPR-associated endonuclease Cas1, N-terminal domain"/>
    <property type="match status" value="1"/>
</dbReference>
<keyword evidence="3 10" id="KW-0255">Endonuclease</keyword>
<dbReference type="SUPFAM" id="SSF56672">
    <property type="entry name" value="DNA/RNA polymerases"/>
    <property type="match status" value="1"/>
</dbReference>
<dbReference type="PANTHER" id="PTHR34353">
    <property type="entry name" value="CRISPR-ASSOCIATED ENDONUCLEASE CAS1 1"/>
    <property type="match status" value="1"/>
</dbReference>
<keyword evidence="1 10" id="KW-0540">Nuclease</keyword>
<comment type="caution">
    <text evidence="12">The sequence shown here is derived from an EMBL/GenBank/DDBJ whole genome shotgun (WGS) entry which is preliminary data.</text>
</comment>
<dbReference type="PROSITE" id="PS50878">
    <property type="entry name" value="RT_POL"/>
    <property type="match status" value="1"/>
</dbReference>
<dbReference type="InterPro" id="IPR002729">
    <property type="entry name" value="CRISPR-assoc_Cas1"/>
</dbReference>
<dbReference type="GO" id="GO:0043571">
    <property type="term" value="P:maintenance of CRISPR repeat elements"/>
    <property type="evidence" value="ECO:0007669"/>
    <property type="project" value="UniProtKB-UniRule"/>
</dbReference>
<dbReference type="InterPro" id="IPR050646">
    <property type="entry name" value="Cas1"/>
</dbReference>
<evidence type="ECO:0000256" key="9">
    <source>
        <dbReference type="ARBA" id="ARBA00038592"/>
    </source>
</evidence>
<dbReference type="EMBL" id="DRKW01000278">
    <property type="protein sequence ID" value="HEB74512.1"/>
    <property type="molecule type" value="Genomic_DNA"/>
</dbReference>
<dbReference type="GO" id="GO:0004519">
    <property type="term" value="F:endonuclease activity"/>
    <property type="evidence" value="ECO:0007669"/>
    <property type="project" value="UniProtKB-UniRule"/>
</dbReference>
<dbReference type="AlphaFoldDB" id="A0A7V1N2Y4"/>